<reference evidence="8 9" key="1">
    <citation type="submission" date="2021-03" db="EMBL/GenBank/DDBJ databases">
        <title>Genomic Encyclopedia of Type Strains, Phase IV (KMG-IV): sequencing the most valuable type-strain genomes for metagenomic binning, comparative biology and taxonomic classification.</title>
        <authorList>
            <person name="Goeker M."/>
        </authorList>
    </citation>
    <scope>NUCLEOTIDE SEQUENCE [LARGE SCALE GENOMIC DNA]</scope>
    <source>
        <strain evidence="8 9">DSM 26806</strain>
    </source>
</reference>
<keyword evidence="9" id="KW-1185">Reference proteome</keyword>
<dbReference type="PROSITE" id="PS00584">
    <property type="entry name" value="PFKB_KINASES_2"/>
    <property type="match status" value="1"/>
</dbReference>
<dbReference type="RefSeq" id="WP_209864077.1">
    <property type="nucleotide sequence ID" value="NZ_JAGGLD010000005.1"/>
</dbReference>
<keyword evidence="2 6" id="KW-0808">Transferase</keyword>
<dbReference type="InterPro" id="IPR050306">
    <property type="entry name" value="PfkB_Carbo_kinase"/>
</dbReference>
<evidence type="ECO:0000256" key="2">
    <source>
        <dbReference type="ARBA" id="ARBA00022679"/>
    </source>
</evidence>
<gene>
    <name evidence="8" type="ORF">J2Z69_002970</name>
</gene>
<dbReference type="InterPro" id="IPR011611">
    <property type="entry name" value="PfkB_dom"/>
</dbReference>
<dbReference type="SUPFAM" id="SSF53613">
    <property type="entry name" value="Ribokinase-like"/>
    <property type="match status" value="1"/>
</dbReference>
<evidence type="ECO:0000256" key="4">
    <source>
        <dbReference type="ARBA" id="ARBA00022777"/>
    </source>
</evidence>
<name>A0ABS4JMS9_9BACL</name>
<comment type="similarity">
    <text evidence="1 6">Belongs to the carbohydrate kinase PfkB family.</text>
</comment>
<dbReference type="InterPro" id="IPR029056">
    <property type="entry name" value="Ribokinase-like"/>
</dbReference>
<evidence type="ECO:0000313" key="9">
    <source>
        <dbReference type="Proteomes" id="UP001519288"/>
    </source>
</evidence>
<sequence length="317" mass="33922">MPDITAIGELLVDFTPYGLSELGQPLFERNPGGAPANVAAAIVKLGRTAEFIGKIGDDAFGQGLKSVLDARGVGTAGLILTKEANTTLAFVHLDDQGDRSFSFYRHPGADQLLREEEIPYAILDASSIVHFGSVSMSDEPSRGATLAAVRYARQKGLRISYDPNLRSALWGSLDEAKQWILEGMKYADIVKVSEEELEFLTGSTDLEKGSRLLAGPFATELLLVTLGDKGSYYRAGELVGLVPGNLVQAVDTTGAGDAFFGGLLYGLLEDGRKVNYWSSSELERLLRFANATGALATTRKGGIPAMPTLEEVLASMK</sequence>
<evidence type="ECO:0000256" key="5">
    <source>
        <dbReference type="ARBA" id="ARBA00022840"/>
    </source>
</evidence>
<feature type="domain" description="Carbohydrate kinase PfkB" evidence="7">
    <location>
        <begin position="1"/>
        <end position="308"/>
    </location>
</feature>
<dbReference type="PANTHER" id="PTHR43085:SF1">
    <property type="entry name" value="PSEUDOURIDINE KINASE-RELATED"/>
    <property type="match status" value="1"/>
</dbReference>
<dbReference type="PANTHER" id="PTHR43085">
    <property type="entry name" value="HEXOKINASE FAMILY MEMBER"/>
    <property type="match status" value="1"/>
</dbReference>
<accession>A0ABS4JMS9</accession>
<dbReference type="Gene3D" id="3.40.1190.20">
    <property type="match status" value="1"/>
</dbReference>
<dbReference type="PRINTS" id="PR00990">
    <property type="entry name" value="RIBOKINASE"/>
</dbReference>
<keyword evidence="5" id="KW-0067">ATP-binding</keyword>
<proteinExistence type="inferred from homology"/>
<evidence type="ECO:0000256" key="1">
    <source>
        <dbReference type="ARBA" id="ARBA00010688"/>
    </source>
</evidence>
<organism evidence="8 9">
    <name type="scientific">Paenibacillus shirakamiensis</name>
    <dbReference type="NCBI Taxonomy" id="1265935"/>
    <lineage>
        <taxon>Bacteria</taxon>
        <taxon>Bacillati</taxon>
        <taxon>Bacillota</taxon>
        <taxon>Bacilli</taxon>
        <taxon>Bacillales</taxon>
        <taxon>Paenibacillaceae</taxon>
        <taxon>Paenibacillus</taxon>
    </lineage>
</organism>
<keyword evidence="3" id="KW-0547">Nucleotide-binding</keyword>
<dbReference type="Pfam" id="PF00294">
    <property type="entry name" value="PfkB"/>
    <property type="match status" value="1"/>
</dbReference>
<dbReference type="CDD" id="cd01167">
    <property type="entry name" value="bac_FRK"/>
    <property type="match status" value="1"/>
</dbReference>
<dbReference type="GO" id="GO:0016301">
    <property type="term" value="F:kinase activity"/>
    <property type="evidence" value="ECO:0007669"/>
    <property type="project" value="UniProtKB-KW"/>
</dbReference>
<dbReference type="EMBL" id="JAGGLD010000005">
    <property type="protein sequence ID" value="MBP2001914.1"/>
    <property type="molecule type" value="Genomic_DNA"/>
</dbReference>
<evidence type="ECO:0000256" key="6">
    <source>
        <dbReference type="RuleBase" id="RU003704"/>
    </source>
</evidence>
<dbReference type="PROSITE" id="PS00583">
    <property type="entry name" value="PFKB_KINASES_1"/>
    <property type="match status" value="1"/>
</dbReference>
<evidence type="ECO:0000313" key="8">
    <source>
        <dbReference type="EMBL" id="MBP2001914.1"/>
    </source>
</evidence>
<keyword evidence="4 6" id="KW-0418">Kinase</keyword>
<evidence type="ECO:0000259" key="7">
    <source>
        <dbReference type="Pfam" id="PF00294"/>
    </source>
</evidence>
<evidence type="ECO:0000256" key="3">
    <source>
        <dbReference type="ARBA" id="ARBA00022741"/>
    </source>
</evidence>
<protein>
    <submittedName>
        <fullName evidence="8">Sugar/nucleoside kinase (Ribokinase family)</fullName>
    </submittedName>
</protein>
<dbReference type="InterPro" id="IPR002139">
    <property type="entry name" value="Ribo/fructo_kinase"/>
</dbReference>
<dbReference type="Proteomes" id="UP001519288">
    <property type="component" value="Unassembled WGS sequence"/>
</dbReference>
<dbReference type="InterPro" id="IPR002173">
    <property type="entry name" value="Carboh/pur_kinase_PfkB_CS"/>
</dbReference>
<comment type="caution">
    <text evidence="8">The sequence shown here is derived from an EMBL/GenBank/DDBJ whole genome shotgun (WGS) entry which is preliminary data.</text>
</comment>